<dbReference type="GeneID" id="106171533"/>
<name>A0A1S3JB07_LINAN</name>
<dbReference type="PROSITE" id="PS50835">
    <property type="entry name" value="IG_LIKE"/>
    <property type="match status" value="1"/>
</dbReference>
<dbReference type="SMART" id="SM00409">
    <property type="entry name" value="IG"/>
    <property type="match status" value="1"/>
</dbReference>
<keyword evidence="1" id="KW-0812">Transmembrane</keyword>
<keyword evidence="2" id="KW-0732">Signal</keyword>
<dbReference type="KEGG" id="lak:106171533"/>
<reference evidence="5" key="1">
    <citation type="submission" date="2025-08" db="UniProtKB">
        <authorList>
            <consortium name="RefSeq"/>
        </authorList>
    </citation>
    <scope>IDENTIFICATION</scope>
    <source>
        <tissue evidence="5">Gonads</tissue>
    </source>
</reference>
<dbReference type="SUPFAM" id="SSF48726">
    <property type="entry name" value="Immunoglobulin"/>
    <property type="match status" value="1"/>
</dbReference>
<dbReference type="InterPro" id="IPR013783">
    <property type="entry name" value="Ig-like_fold"/>
</dbReference>
<accession>A0A1S3JB07</accession>
<gene>
    <name evidence="5" type="primary">LOC106171533</name>
</gene>
<dbReference type="InParanoid" id="A0A1S3JB07"/>
<dbReference type="RefSeq" id="XP_013407381.1">
    <property type="nucleotide sequence ID" value="XM_013551927.1"/>
</dbReference>
<evidence type="ECO:0000313" key="5">
    <source>
        <dbReference type="RefSeq" id="XP_013407381.1"/>
    </source>
</evidence>
<dbReference type="AlphaFoldDB" id="A0A1S3JB07"/>
<keyword evidence="4" id="KW-1185">Reference proteome</keyword>
<dbReference type="InterPro" id="IPR036179">
    <property type="entry name" value="Ig-like_dom_sf"/>
</dbReference>
<feature type="transmembrane region" description="Helical" evidence="1">
    <location>
        <begin position="285"/>
        <end position="306"/>
    </location>
</feature>
<keyword evidence="1" id="KW-1133">Transmembrane helix</keyword>
<feature type="chain" id="PRO_5010211799" evidence="2">
    <location>
        <begin position="24"/>
        <end position="308"/>
    </location>
</feature>
<protein>
    <submittedName>
        <fullName evidence="5">Uncharacterized protein LOC106171533</fullName>
    </submittedName>
</protein>
<feature type="signal peptide" evidence="2">
    <location>
        <begin position="1"/>
        <end position="23"/>
    </location>
</feature>
<evidence type="ECO:0000259" key="3">
    <source>
        <dbReference type="PROSITE" id="PS50835"/>
    </source>
</evidence>
<dbReference type="InterPro" id="IPR007110">
    <property type="entry name" value="Ig-like_dom"/>
</dbReference>
<organism evidence="4 5">
    <name type="scientific">Lingula anatina</name>
    <name type="common">Brachiopod</name>
    <name type="synonym">Lingula unguis</name>
    <dbReference type="NCBI Taxonomy" id="7574"/>
    <lineage>
        <taxon>Eukaryota</taxon>
        <taxon>Metazoa</taxon>
        <taxon>Spiralia</taxon>
        <taxon>Lophotrochozoa</taxon>
        <taxon>Brachiopoda</taxon>
        <taxon>Linguliformea</taxon>
        <taxon>Lingulata</taxon>
        <taxon>Lingulida</taxon>
        <taxon>Linguloidea</taxon>
        <taxon>Lingulidae</taxon>
        <taxon>Lingula</taxon>
    </lineage>
</organism>
<keyword evidence="1" id="KW-0472">Membrane</keyword>
<proteinExistence type="predicted"/>
<dbReference type="Gene3D" id="2.60.40.10">
    <property type="entry name" value="Immunoglobulins"/>
    <property type="match status" value="1"/>
</dbReference>
<evidence type="ECO:0000256" key="1">
    <source>
        <dbReference type="SAM" id="Phobius"/>
    </source>
</evidence>
<evidence type="ECO:0000313" key="4">
    <source>
        <dbReference type="Proteomes" id="UP000085678"/>
    </source>
</evidence>
<feature type="domain" description="Ig-like" evidence="3">
    <location>
        <begin position="26"/>
        <end position="125"/>
    </location>
</feature>
<evidence type="ECO:0000256" key="2">
    <source>
        <dbReference type="SAM" id="SignalP"/>
    </source>
</evidence>
<dbReference type="InterPro" id="IPR003599">
    <property type="entry name" value="Ig_sub"/>
</dbReference>
<dbReference type="Proteomes" id="UP000085678">
    <property type="component" value="Unplaced"/>
</dbReference>
<sequence>MWEQALCIIMLIGTSSTSGTVSGRPPDIIAVEGGSILLRSPRSFSGNVASVIWDLDHSSQPTQIAEWNPGGEPEVHAPLNKEQDKLVPPSGDLLIGKASKSHGGVYTCRVTDAKHVEWNSRCNVEVYDKGQRTIQVKGLNTQVLAAYGQQLEINLVKFSQERLTNEDVWQVRLTLKKDNVSEDLLHCFSNLSSAENFTCDLITEEVIMQNTGTTINLGMVNNSQTITGHAVFKTGVHKDIIVNIVTEQPGLTTLEPEIQDVTGSTPKPKLQNPTSPATPSIGTNLIVSIKIIFCLVCSGLGIMYLASN</sequence>